<evidence type="ECO:0000313" key="1">
    <source>
        <dbReference type="EMBL" id="CAD7419233.1"/>
    </source>
</evidence>
<dbReference type="AlphaFoldDB" id="A0A7R9DQN8"/>
<protein>
    <submittedName>
        <fullName evidence="1">Uncharacterized protein</fullName>
    </submittedName>
</protein>
<gene>
    <name evidence="1" type="ORF">TPSB3V08_LOCUS12855</name>
</gene>
<organism evidence="1">
    <name type="scientific">Timema poppense</name>
    <name type="common">Walking stick</name>
    <dbReference type="NCBI Taxonomy" id="170557"/>
    <lineage>
        <taxon>Eukaryota</taxon>
        <taxon>Metazoa</taxon>
        <taxon>Ecdysozoa</taxon>
        <taxon>Arthropoda</taxon>
        <taxon>Hexapoda</taxon>
        <taxon>Insecta</taxon>
        <taxon>Pterygota</taxon>
        <taxon>Neoptera</taxon>
        <taxon>Polyneoptera</taxon>
        <taxon>Phasmatodea</taxon>
        <taxon>Timematodea</taxon>
        <taxon>Timematoidea</taxon>
        <taxon>Timematidae</taxon>
        <taxon>Timema</taxon>
    </lineage>
</organism>
<proteinExistence type="predicted"/>
<accession>A0A7R9DQN8</accession>
<reference evidence="1" key="1">
    <citation type="submission" date="2020-11" db="EMBL/GenBank/DDBJ databases">
        <authorList>
            <person name="Tran Van P."/>
        </authorList>
    </citation>
    <scope>NUCLEOTIDE SEQUENCE</scope>
</reference>
<sequence length="108" mass="11869">MIGSFLLLPTAHCRETRRGGEKKKRLLAAPKTSLTTSPACARGSSMRASSRLPASFSGGIHFFRHASFSSSQYACTLFLPARRVGYLDVPYDLLHRPYAVLVTTSNIH</sequence>
<name>A0A7R9DQN8_TIMPO</name>
<dbReference type="EMBL" id="OD020383">
    <property type="protein sequence ID" value="CAD7419233.1"/>
    <property type="molecule type" value="Genomic_DNA"/>
</dbReference>